<dbReference type="AlphaFoldDB" id="A0A7W5C8F0"/>
<dbReference type="Proteomes" id="UP000518605">
    <property type="component" value="Unassembled WGS sequence"/>
</dbReference>
<dbReference type="EMBL" id="JACHXW010000008">
    <property type="protein sequence ID" value="MBB3153035.1"/>
    <property type="molecule type" value="Genomic_DNA"/>
</dbReference>
<gene>
    <name evidence="1" type="ORF">FHS16_003094</name>
</gene>
<protein>
    <submittedName>
        <fullName evidence="1">Uncharacterized protein</fullName>
    </submittedName>
</protein>
<comment type="caution">
    <text evidence="1">The sequence shown here is derived from an EMBL/GenBank/DDBJ whole genome shotgun (WGS) entry which is preliminary data.</text>
</comment>
<accession>A0A7W5C8F0</accession>
<organism evidence="1 2">
    <name type="scientific">Paenibacillus endophyticus</name>
    <dbReference type="NCBI Taxonomy" id="1294268"/>
    <lineage>
        <taxon>Bacteria</taxon>
        <taxon>Bacillati</taxon>
        <taxon>Bacillota</taxon>
        <taxon>Bacilli</taxon>
        <taxon>Bacillales</taxon>
        <taxon>Paenibacillaceae</taxon>
        <taxon>Paenibacillus</taxon>
    </lineage>
</organism>
<dbReference type="Gene3D" id="3.30.70.3000">
    <property type="match status" value="1"/>
</dbReference>
<evidence type="ECO:0000313" key="1">
    <source>
        <dbReference type="EMBL" id="MBB3153035.1"/>
    </source>
</evidence>
<sequence length="42" mass="5084">MKKDDFGNRMKDYEIAFRHILPRRLPVILRIDGCHFTRILVV</sequence>
<proteinExistence type="predicted"/>
<name>A0A7W5C8F0_9BACL</name>
<reference evidence="1 2" key="1">
    <citation type="submission" date="2020-08" db="EMBL/GenBank/DDBJ databases">
        <title>Genomic Encyclopedia of Type Strains, Phase III (KMG-III): the genomes of soil and plant-associated and newly described type strains.</title>
        <authorList>
            <person name="Whitman W."/>
        </authorList>
    </citation>
    <scope>NUCLEOTIDE SEQUENCE [LARGE SCALE GENOMIC DNA]</scope>
    <source>
        <strain evidence="1 2">CECT 8234</strain>
    </source>
</reference>
<keyword evidence="2" id="KW-1185">Reference proteome</keyword>
<dbReference type="InterPro" id="IPR038469">
    <property type="entry name" value="tRNAHis_GuaTrfase_Thg1_sf"/>
</dbReference>
<evidence type="ECO:0000313" key="2">
    <source>
        <dbReference type="Proteomes" id="UP000518605"/>
    </source>
</evidence>